<accession>A0ABR7J8J4</accession>
<dbReference type="EMBL" id="JACRUJ010000003">
    <property type="protein sequence ID" value="MBC5841859.1"/>
    <property type="molecule type" value="Genomic_DNA"/>
</dbReference>
<keyword evidence="1" id="KW-0472">Membrane</keyword>
<feature type="transmembrane region" description="Helical" evidence="1">
    <location>
        <begin position="9"/>
        <end position="28"/>
    </location>
</feature>
<keyword evidence="1" id="KW-0812">Transmembrane</keyword>
<dbReference type="Proteomes" id="UP000629963">
    <property type="component" value="Unassembled WGS sequence"/>
</dbReference>
<feature type="transmembrane region" description="Helical" evidence="1">
    <location>
        <begin position="211"/>
        <end position="227"/>
    </location>
</feature>
<sequence>MKKVNQKAFLMVLLLALLITYYCAGLFYDPRYIVFIKPFIIPTFLFYICTTNKESLTLNYLAFATLFYINEILLLFWEDSVPLYKASLIASFFCYLALISMGYSSIKSRSLFTVPKGFSLFILVLNCIFLLAVLYILTSSINDIILNVIIVSNAIIAVFLGATAVIYLGKFADKKAYYYFFGAFALIFNDIFAAIGTYIIDNIVLNTLDRILHFTAFYIIYLFVSKPKKRLVILK</sequence>
<dbReference type="RefSeq" id="WP_187010356.1">
    <property type="nucleotide sequence ID" value="NZ_JACRUI010000003.1"/>
</dbReference>
<evidence type="ECO:0008006" key="4">
    <source>
        <dbReference type="Google" id="ProtNLM"/>
    </source>
</evidence>
<comment type="caution">
    <text evidence="2">The sequence shown here is derived from an EMBL/GenBank/DDBJ whole genome shotgun (WGS) entry which is preliminary data.</text>
</comment>
<feature type="transmembrane region" description="Helical" evidence="1">
    <location>
        <begin position="57"/>
        <end position="77"/>
    </location>
</feature>
<feature type="transmembrane region" description="Helical" evidence="1">
    <location>
        <begin position="144"/>
        <end position="169"/>
    </location>
</feature>
<organism evidence="2 3">
    <name type="scientific">Flavobacterium kayseriense</name>
    <dbReference type="NCBI Taxonomy" id="2764714"/>
    <lineage>
        <taxon>Bacteria</taxon>
        <taxon>Pseudomonadati</taxon>
        <taxon>Bacteroidota</taxon>
        <taxon>Flavobacteriia</taxon>
        <taxon>Flavobacteriales</taxon>
        <taxon>Flavobacteriaceae</taxon>
        <taxon>Flavobacterium</taxon>
    </lineage>
</organism>
<evidence type="ECO:0000256" key="1">
    <source>
        <dbReference type="SAM" id="Phobius"/>
    </source>
</evidence>
<protein>
    <recommendedName>
        <fullName evidence="4">YhhN-like protein</fullName>
    </recommendedName>
</protein>
<reference evidence="2 3" key="1">
    <citation type="submission" date="2020-08" db="EMBL/GenBank/DDBJ databases">
        <title>Description of novel Flavobacterium F-380 isolate.</title>
        <authorList>
            <person name="Saticioglu I.B."/>
            <person name="Duman M."/>
            <person name="Altun S."/>
        </authorList>
    </citation>
    <scope>NUCLEOTIDE SEQUENCE [LARGE SCALE GENOMIC DNA]</scope>
    <source>
        <strain evidence="2 3">F-380</strain>
    </source>
</reference>
<keyword evidence="3" id="KW-1185">Reference proteome</keyword>
<feature type="transmembrane region" description="Helical" evidence="1">
    <location>
        <begin position="34"/>
        <end position="50"/>
    </location>
</feature>
<proteinExistence type="predicted"/>
<gene>
    <name evidence="2" type="ORF">H8R23_10620</name>
</gene>
<feature type="transmembrane region" description="Helical" evidence="1">
    <location>
        <begin position="118"/>
        <end position="138"/>
    </location>
</feature>
<name>A0ABR7J8J4_9FLAO</name>
<keyword evidence="1" id="KW-1133">Transmembrane helix</keyword>
<feature type="transmembrane region" description="Helical" evidence="1">
    <location>
        <begin position="176"/>
        <end position="199"/>
    </location>
</feature>
<evidence type="ECO:0000313" key="3">
    <source>
        <dbReference type="Proteomes" id="UP000629963"/>
    </source>
</evidence>
<evidence type="ECO:0000313" key="2">
    <source>
        <dbReference type="EMBL" id="MBC5841859.1"/>
    </source>
</evidence>
<feature type="transmembrane region" description="Helical" evidence="1">
    <location>
        <begin position="83"/>
        <end position="106"/>
    </location>
</feature>